<feature type="compositionally biased region" description="Polar residues" evidence="1">
    <location>
        <begin position="85"/>
        <end position="100"/>
    </location>
</feature>
<reference evidence="2 3" key="1">
    <citation type="journal article" date="2023" name="Life. Sci Alliance">
        <title>Evolutionary insights into 3D genome organization and epigenetic landscape of Vigna mungo.</title>
        <authorList>
            <person name="Junaid A."/>
            <person name="Singh B."/>
            <person name="Bhatia S."/>
        </authorList>
    </citation>
    <scope>NUCLEOTIDE SEQUENCE [LARGE SCALE GENOMIC DNA]</scope>
    <source>
        <strain evidence="2">Urdbean</strain>
    </source>
</reference>
<feature type="region of interest" description="Disordered" evidence="1">
    <location>
        <begin position="85"/>
        <end position="118"/>
    </location>
</feature>
<protein>
    <submittedName>
        <fullName evidence="2">Uncharacterized protein</fullName>
    </submittedName>
</protein>
<sequence length="118" mass="12477">MDTKVMAAPTPNLPITKIISSENRVRRKKLTSLIKHLRSIPTSFSATHSDTVPTTIVVTKRAPPNTLLRPTSPLSAPTKEAILANTSGAPFPSGSNTTPATVGGNFKSLDNLSSEGQK</sequence>
<feature type="compositionally biased region" description="Polar residues" evidence="1">
    <location>
        <begin position="108"/>
        <end position="118"/>
    </location>
</feature>
<dbReference type="EMBL" id="CP144700">
    <property type="protein sequence ID" value="WVZ25537.1"/>
    <property type="molecule type" value="Genomic_DNA"/>
</dbReference>
<gene>
    <name evidence="2" type="ORF">V8G54_004081</name>
</gene>
<evidence type="ECO:0000313" key="3">
    <source>
        <dbReference type="Proteomes" id="UP001374535"/>
    </source>
</evidence>
<dbReference type="Proteomes" id="UP001374535">
    <property type="component" value="Chromosome 1"/>
</dbReference>
<evidence type="ECO:0000256" key="1">
    <source>
        <dbReference type="SAM" id="MobiDB-lite"/>
    </source>
</evidence>
<accession>A0AAQ3PF37</accession>
<organism evidence="2 3">
    <name type="scientific">Vigna mungo</name>
    <name type="common">Black gram</name>
    <name type="synonym">Phaseolus mungo</name>
    <dbReference type="NCBI Taxonomy" id="3915"/>
    <lineage>
        <taxon>Eukaryota</taxon>
        <taxon>Viridiplantae</taxon>
        <taxon>Streptophyta</taxon>
        <taxon>Embryophyta</taxon>
        <taxon>Tracheophyta</taxon>
        <taxon>Spermatophyta</taxon>
        <taxon>Magnoliopsida</taxon>
        <taxon>eudicotyledons</taxon>
        <taxon>Gunneridae</taxon>
        <taxon>Pentapetalae</taxon>
        <taxon>rosids</taxon>
        <taxon>fabids</taxon>
        <taxon>Fabales</taxon>
        <taxon>Fabaceae</taxon>
        <taxon>Papilionoideae</taxon>
        <taxon>50 kb inversion clade</taxon>
        <taxon>NPAAA clade</taxon>
        <taxon>indigoferoid/millettioid clade</taxon>
        <taxon>Phaseoleae</taxon>
        <taxon>Vigna</taxon>
    </lineage>
</organism>
<dbReference type="AlphaFoldDB" id="A0AAQ3PF37"/>
<proteinExistence type="predicted"/>
<name>A0AAQ3PF37_VIGMU</name>
<keyword evidence="3" id="KW-1185">Reference proteome</keyword>
<evidence type="ECO:0000313" key="2">
    <source>
        <dbReference type="EMBL" id="WVZ25537.1"/>
    </source>
</evidence>